<sequence>MVVRIIVTPGKHDSQLSELCAREAKSQATICPIRRPSCPWKIADYYSRYSEICPLSCLTDAAVIDGLKEIFVCFGIPEIVRSDSGSQLVSSNFQSFANTYNFQVITSSQHFLQSNGCVEAAVKIAKNLLKNNDVSLALLTYCMKPLDCGFSPAEMLMNRRLKSTLPLLPAALEEVKFLQRAAHYDRRHRVCQLSDLQQGDKVWVTDLRVYGTIAQNGPQPRSYVVDTHKSKYRRN</sequence>
<reference evidence="2 3" key="1">
    <citation type="submission" date="2023-02" db="EMBL/GenBank/DDBJ databases">
        <title>LHISI_Scaffold_Assembly.</title>
        <authorList>
            <person name="Stuart O.P."/>
            <person name="Cleave R."/>
            <person name="Magrath M.J.L."/>
            <person name="Mikheyev A.S."/>
        </authorList>
    </citation>
    <scope>NUCLEOTIDE SEQUENCE [LARGE SCALE GENOMIC DNA]</scope>
    <source>
        <strain evidence="2">Daus_M_001</strain>
        <tissue evidence="2">Leg muscle</tissue>
    </source>
</reference>
<dbReference type="PANTHER" id="PTHR37984">
    <property type="entry name" value="PROTEIN CBG26694"/>
    <property type="match status" value="1"/>
</dbReference>
<dbReference type="SUPFAM" id="SSF53098">
    <property type="entry name" value="Ribonuclease H-like"/>
    <property type="match status" value="1"/>
</dbReference>
<dbReference type="InterPro" id="IPR050951">
    <property type="entry name" value="Retrovirus_Pol_polyprotein"/>
</dbReference>
<dbReference type="Pfam" id="PF00665">
    <property type="entry name" value="rve"/>
    <property type="match status" value="1"/>
</dbReference>
<dbReference type="Gene3D" id="3.30.420.10">
    <property type="entry name" value="Ribonuclease H-like superfamily/Ribonuclease H"/>
    <property type="match status" value="1"/>
</dbReference>
<dbReference type="InterPro" id="IPR012337">
    <property type="entry name" value="RNaseH-like_sf"/>
</dbReference>
<feature type="domain" description="Integrase catalytic" evidence="1">
    <location>
        <begin position="42"/>
        <end position="177"/>
    </location>
</feature>
<dbReference type="InterPro" id="IPR036397">
    <property type="entry name" value="RNaseH_sf"/>
</dbReference>
<proteinExistence type="predicted"/>
<organism evidence="2 3">
    <name type="scientific">Dryococelus australis</name>
    <dbReference type="NCBI Taxonomy" id="614101"/>
    <lineage>
        <taxon>Eukaryota</taxon>
        <taxon>Metazoa</taxon>
        <taxon>Ecdysozoa</taxon>
        <taxon>Arthropoda</taxon>
        <taxon>Hexapoda</taxon>
        <taxon>Insecta</taxon>
        <taxon>Pterygota</taxon>
        <taxon>Neoptera</taxon>
        <taxon>Polyneoptera</taxon>
        <taxon>Phasmatodea</taxon>
        <taxon>Verophasmatodea</taxon>
        <taxon>Anareolatae</taxon>
        <taxon>Phasmatidae</taxon>
        <taxon>Eurycanthinae</taxon>
        <taxon>Dryococelus</taxon>
    </lineage>
</organism>
<gene>
    <name evidence="2" type="ORF">PR048_011874</name>
</gene>
<accession>A0ABQ9HMR3</accession>
<dbReference type="InterPro" id="IPR001584">
    <property type="entry name" value="Integrase_cat-core"/>
</dbReference>
<evidence type="ECO:0000313" key="3">
    <source>
        <dbReference type="Proteomes" id="UP001159363"/>
    </source>
</evidence>
<dbReference type="PANTHER" id="PTHR37984:SF9">
    <property type="entry name" value="INTEGRASE CATALYTIC DOMAIN-CONTAINING PROTEIN"/>
    <property type="match status" value="1"/>
</dbReference>
<protein>
    <recommendedName>
        <fullName evidence="1">Integrase catalytic domain-containing protein</fullName>
    </recommendedName>
</protein>
<name>A0ABQ9HMR3_9NEOP</name>
<evidence type="ECO:0000313" key="2">
    <source>
        <dbReference type="EMBL" id="KAJ8885676.1"/>
    </source>
</evidence>
<evidence type="ECO:0000259" key="1">
    <source>
        <dbReference type="PROSITE" id="PS50994"/>
    </source>
</evidence>
<comment type="caution">
    <text evidence="2">The sequence shown here is derived from an EMBL/GenBank/DDBJ whole genome shotgun (WGS) entry which is preliminary data.</text>
</comment>
<dbReference type="Proteomes" id="UP001159363">
    <property type="component" value="Chromosome X"/>
</dbReference>
<dbReference type="PROSITE" id="PS50994">
    <property type="entry name" value="INTEGRASE"/>
    <property type="match status" value="1"/>
</dbReference>
<keyword evidence="3" id="KW-1185">Reference proteome</keyword>
<dbReference type="EMBL" id="JARBHB010000004">
    <property type="protein sequence ID" value="KAJ8885676.1"/>
    <property type="molecule type" value="Genomic_DNA"/>
</dbReference>